<dbReference type="RefSeq" id="WP_379879897.1">
    <property type="nucleotide sequence ID" value="NZ_JBHPON010000001.1"/>
</dbReference>
<sequence length="223" mass="23449">MIRTAVFAAMLAALAGCGGDRDEQDDYVTDAERLAPQPAPAPTPRSMAEQAEEAADDPAPAASSDTLTADGWKGLRIGMTREEITAAYGPDANPDAVGGPDPESCDEYRPENAPDGFLVMLVNEKLARIKLMRDADVKTDAGLGLGDDADAVKDAYDGDAIVTPHKYVEAPAEYITVWKTGQTGPDYVQDEAARGIRYVIGSDGAVESIQAGGPAIQYVEGCL</sequence>
<dbReference type="EMBL" id="JBHPON010000001">
    <property type="protein sequence ID" value="MFC6034762.1"/>
    <property type="molecule type" value="Genomic_DNA"/>
</dbReference>
<comment type="caution">
    <text evidence="2">The sequence shown here is derived from an EMBL/GenBank/DDBJ whole genome shotgun (WGS) entry which is preliminary data.</text>
</comment>
<feature type="region of interest" description="Disordered" evidence="1">
    <location>
        <begin position="18"/>
        <end position="68"/>
    </location>
</feature>
<evidence type="ECO:0000256" key="1">
    <source>
        <dbReference type="SAM" id="MobiDB-lite"/>
    </source>
</evidence>
<evidence type="ECO:0008006" key="4">
    <source>
        <dbReference type="Google" id="ProtNLM"/>
    </source>
</evidence>
<evidence type="ECO:0000313" key="2">
    <source>
        <dbReference type="EMBL" id="MFC6034762.1"/>
    </source>
</evidence>
<protein>
    <recommendedName>
        <fullName evidence="4">Lipoprotein</fullName>
    </recommendedName>
</protein>
<dbReference type="PROSITE" id="PS51257">
    <property type="entry name" value="PROKAR_LIPOPROTEIN"/>
    <property type="match status" value="1"/>
</dbReference>
<organism evidence="2 3">
    <name type="scientific">Hyphococcus aureus</name>
    <dbReference type="NCBI Taxonomy" id="2666033"/>
    <lineage>
        <taxon>Bacteria</taxon>
        <taxon>Pseudomonadati</taxon>
        <taxon>Pseudomonadota</taxon>
        <taxon>Alphaproteobacteria</taxon>
        <taxon>Parvularculales</taxon>
        <taxon>Parvularculaceae</taxon>
        <taxon>Hyphococcus</taxon>
    </lineage>
</organism>
<keyword evidence="3" id="KW-1185">Reference proteome</keyword>
<accession>A0ABW1KXK2</accession>
<feature type="region of interest" description="Disordered" evidence="1">
    <location>
        <begin position="87"/>
        <end position="113"/>
    </location>
</feature>
<evidence type="ECO:0000313" key="3">
    <source>
        <dbReference type="Proteomes" id="UP001596116"/>
    </source>
</evidence>
<name>A0ABW1KXK2_9PROT</name>
<proteinExistence type="predicted"/>
<dbReference type="Proteomes" id="UP001596116">
    <property type="component" value="Unassembled WGS sequence"/>
</dbReference>
<reference evidence="2 3" key="1">
    <citation type="submission" date="2024-09" db="EMBL/GenBank/DDBJ databases">
        <authorList>
            <person name="Zhang Z.-H."/>
        </authorList>
    </citation>
    <scope>NUCLEOTIDE SEQUENCE [LARGE SCALE GENOMIC DNA]</scope>
    <source>
        <strain evidence="2 3">HHTR114</strain>
    </source>
</reference>
<gene>
    <name evidence="2" type="ORF">ACFMB1_04355</name>
</gene>